<proteinExistence type="predicted"/>
<dbReference type="EMBL" id="BQMJ01000076">
    <property type="protein sequence ID" value="GJQ15884.1"/>
    <property type="molecule type" value="Genomic_DNA"/>
</dbReference>
<comment type="caution">
    <text evidence="1">The sequence shown here is derived from an EMBL/GenBank/DDBJ whole genome shotgun (WGS) entry which is preliminary data.</text>
</comment>
<accession>A0A9C7Q3Z3</accession>
<dbReference type="AlphaFoldDB" id="A0A9C7Q3Z3"/>
<evidence type="ECO:0000313" key="1">
    <source>
        <dbReference type="EMBL" id="GJQ15884.1"/>
    </source>
</evidence>
<dbReference type="OrthoDB" id="10327362at2759"/>
<name>A0A9C7Q3Z3_9RHOD</name>
<sequence length="132" mass="14889">MTESEEEEIYLKRRVFSLNIGNQVTVPVLFLTTAEAQNISFEKVSAMVLTWSQSHLEGLLAADNSLAQATVMGSQVDGFHVRLWVESEELGGYQGWFRSSKVQVNPMSRKRIVVLAHEAMSIYHSDQLESNK</sequence>
<evidence type="ECO:0000313" key="2">
    <source>
        <dbReference type="Proteomes" id="UP001061958"/>
    </source>
</evidence>
<gene>
    <name evidence="1" type="ORF">GpartN1_g7675.t1</name>
</gene>
<protein>
    <submittedName>
        <fullName evidence="1">Uncharacterized protein</fullName>
    </submittedName>
</protein>
<dbReference type="Proteomes" id="UP001061958">
    <property type="component" value="Unassembled WGS sequence"/>
</dbReference>
<keyword evidence="2" id="KW-1185">Reference proteome</keyword>
<reference evidence="1" key="1">
    <citation type="journal article" date="2022" name="Proc. Natl. Acad. Sci. U.S.A.">
        <title>Life cycle and functional genomics of the unicellular red alga Galdieria for elucidating algal and plant evolution and industrial use.</title>
        <authorList>
            <person name="Hirooka S."/>
            <person name="Itabashi T."/>
            <person name="Ichinose T.M."/>
            <person name="Onuma R."/>
            <person name="Fujiwara T."/>
            <person name="Yamashita S."/>
            <person name="Jong L.W."/>
            <person name="Tomita R."/>
            <person name="Iwane A.H."/>
            <person name="Miyagishima S.Y."/>
        </authorList>
    </citation>
    <scope>NUCLEOTIDE SEQUENCE</scope>
    <source>
        <strain evidence="1">NBRC 102759</strain>
    </source>
</reference>
<organism evidence="1 2">
    <name type="scientific">Galdieria partita</name>
    <dbReference type="NCBI Taxonomy" id="83374"/>
    <lineage>
        <taxon>Eukaryota</taxon>
        <taxon>Rhodophyta</taxon>
        <taxon>Bangiophyceae</taxon>
        <taxon>Galdieriales</taxon>
        <taxon>Galdieriaceae</taxon>
        <taxon>Galdieria</taxon>
    </lineage>
</organism>
<reference evidence="1" key="2">
    <citation type="submission" date="2022-01" db="EMBL/GenBank/DDBJ databases">
        <authorList>
            <person name="Hirooka S."/>
            <person name="Miyagishima S.Y."/>
        </authorList>
    </citation>
    <scope>NUCLEOTIDE SEQUENCE</scope>
    <source>
        <strain evidence="1">NBRC 102759</strain>
    </source>
</reference>